<dbReference type="Proteomes" id="UP000189443">
    <property type="component" value="Chromosome"/>
</dbReference>
<feature type="compositionally biased region" description="Basic and acidic residues" evidence="1">
    <location>
        <begin position="44"/>
        <end position="60"/>
    </location>
</feature>
<reference evidence="2 3" key="1">
    <citation type="submission" date="2017-02" db="EMBL/GenBank/DDBJ databases">
        <title>Streptomyces pactum ACT12 Genome sequencing and assembly.</title>
        <authorList>
            <person name="Xue Q."/>
            <person name="Yan X."/>
            <person name="Jia L."/>
            <person name="Yan H."/>
        </authorList>
    </citation>
    <scope>NUCLEOTIDE SEQUENCE [LARGE SCALE GENOMIC DNA]</scope>
    <source>
        <strain evidence="2 3">ACT12</strain>
    </source>
</reference>
<proteinExistence type="predicted"/>
<evidence type="ECO:0000313" key="2">
    <source>
        <dbReference type="EMBL" id="AQS68025.1"/>
    </source>
</evidence>
<gene>
    <name evidence="2" type="ORF">B1H29_14770</name>
</gene>
<dbReference type="EMBL" id="CP019724">
    <property type="protein sequence ID" value="AQS68025.1"/>
    <property type="molecule type" value="Genomic_DNA"/>
</dbReference>
<sequence>MPETDPQPRAPQRPRSPALAGVSMHDLLASCAAAKAVSTPPRPPEPEARHRPVQEHREAA</sequence>
<name>A0A1S6J8G8_9ACTN</name>
<evidence type="ECO:0000256" key="1">
    <source>
        <dbReference type="SAM" id="MobiDB-lite"/>
    </source>
</evidence>
<dbReference type="AlphaFoldDB" id="A0A1S6J8G8"/>
<protein>
    <submittedName>
        <fullName evidence="2">Uncharacterized protein</fullName>
    </submittedName>
</protein>
<accession>A0A1S6J8G8</accession>
<dbReference type="RefSeq" id="WP_055418331.1">
    <property type="nucleotide sequence ID" value="NZ_CP019724.1"/>
</dbReference>
<organism evidence="2 3">
    <name type="scientific">Streptomyces pactum</name>
    <dbReference type="NCBI Taxonomy" id="68249"/>
    <lineage>
        <taxon>Bacteria</taxon>
        <taxon>Bacillati</taxon>
        <taxon>Actinomycetota</taxon>
        <taxon>Actinomycetes</taxon>
        <taxon>Kitasatosporales</taxon>
        <taxon>Streptomycetaceae</taxon>
        <taxon>Streptomyces</taxon>
    </lineage>
</organism>
<dbReference type="KEGG" id="spac:B1H29_14770"/>
<feature type="region of interest" description="Disordered" evidence="1">
    <location>
        <begin position="34"/>
        <end position="60"/>
    </location>
</feature>
<keyword evidence="3" id="KW-1185">Reference proteome</keyword>
<feature type="region of interest" description="Disordered" evidence="1">
    <location>
        <begin position="1"/>
        <end position="20"/>
    </location>
</feature>
<evidence type="ECO:0000313" key="3">
    <source>
        <dbReference type="Proteomes" id="UP000189443"/>
    </source>
</evidence>